<protein>
    <submittedName>
        <fullName evidence="1">Uncharacterized protein</fullName>
    </submittedName>
</protein>
<sequence length="37" mass="4234">MSRTKKAYIYISARIPIIIKSIGQIEGFCQVFFAINL</sequence>
<dbReference type="HOGENOM" id="CLU_3345933_0_0_3"/>
<dbReference type="EMBL" id="CP011304">
    <property type="protein sequence ID" value="AKE64901.1"/>
    <property type="molecule type" value="Genomic_DNA"/>
</dbReference>
<dbReference type="AlphaFoldDB" id="A0A0F6U587"/>
<reference evidence="1 2" key="1">
    <citation type="journal article" date="2015" name="Genome Announc.">
        <title>Complete Genome Sequence of Microcystis aeruginosa NIES-2549, a Bloom-Forming Cyanobacterium from Lake Kasumigaura, Japan.</title>
        <authorList>
            <person name="Yamaguchi H."/>
            <person name="Suzuki S."/>
            <person name="Tanabe Y."/>
            <person name="Osana Y."/>
            <person name="Shimura Y."/>
            <person name="Ishida K."/>
            <person name="Kawachi M."/>
        </authorList>
    </citation>
    <scope>NUCLEOTIDE SEQUENCE [LARGE SCALE GENOMIC DNA]</scope>
    <source>
        <strain evidence="1 2">NIES-2549</strain>
    </source>
</reference>
<proteinExistence type="predicted"/>
<dbReference type="PATRIC" id="fig|1641812.3.peg.2646"/>
<organism evidence="1 2">
    <name type="scientific">Microcystis aeruginosa NIES-2549</name>
    <dbReference type="NCBI Taxonomy" id="1641812"/>
    <lineage>
        <taxon>Bacteria</taxon>
        <taxon>Bacillati</taxon>
        <taxon>Cyanobacteriota</taxon>
        <taxon>Cyanophyceae</taxon>
        <taxon>Oscillatoriophycideae</taxon>
        <taxon>Chroococcales</taxon>
        <taxon>Microcystaceae</taxon>
        <taxon>Microcystis</taxon>
    </lineage>
</organism>
<dbReference type="Proteomes" id="UP000034103">
    <property type="component" value="Chromosome"/>
</dbReference>
<gene>
    <name evidence="1" type="ORF">MYAER_2559</name>
</gene>
<accession>A0A0F6U587</accession>
<evidence type="ECO:0000313" key="2">
    <source>
        <dbReference type="Proteomes" id="UP000034103"/>
    </source>
</evidence>
<name>A0A0F6U587_MICAE</name>
<evidence type="ECO:0000313" key="1">
    <source>
        <dbReference type="EMBL" id="AKE64901.1"/>
    </source>
</evidence>